<evidence type="ECO:0000313" key="2">
    <source>
        <dbReference type="Proteomes" id="UP000636891"/>
    </source>
</evidence>
<dbReference type="Proteomes" id="UP000636891">
    <property type="component" value="Unassembled WGS sequence"/>
</dbReference>
<dbReference type="EMBL" id="JACOOK010000005">
    <property type="protein sequence ID" value="MBC5617319.1"/>
    <property type="molecule type" value="Genomic_DNA"/>
</dbReference>
<accession>A0ABR7CNS7</accession>
<organism evidence="1 2">
    <name type="scientific">Alistipes hominis</name>
    <dbReference type="NCBI Taxonomy" id="2763015"/>
    <lineage>
        <taxon>Bacteria</taxon>
        <taxon>Pseudomonadati</taxon>
        <taxon>Bacteroidota</taxon>
        <taxon>Bacteroidia</taxon>
        <taxon>Bacteroidales</taxon>
        <taxon>Rikenellaceae</taxon>
        <taxon>Alistipes</taxon>
    </lineage>
</organism>
<keyword evidence="2" id="KW-1185">Reference proteome</keyword>
<dbReference type="InterPro" id="IPR032578">
    <property type="entry name" value="DUF4919"/>
</dbReference>
<protein>
    <submittedName>
        <fullName evidence="1">DUF4919 domain-containing protein</fullName>
    </submittedName>
</protein>
<proteinExistence type="predicted"/>
<reference evidence="1 2" key="1">
    <citation type="submission" date="2020-08" db="EMBL/GenBank/DDBJ databases">
        <title>Genome public.</title>
        <authorList>
            <person name="Liu C."/>
            <person name="Sun Q."/>
        </authorList>
    </citation>
    <scope>NUCLEOTIDE SEQUENCE [LARGE SCALE GENOMIC DNA]</scope>
    <source>
        <strain evidence="1 2">New-7</strain>
    </source>
</reference>
<evidence type="ECO:0000313" key="1">
    <source>
        <dbReference type="EMBL" id="MBC5617319.1"/>
    </source>
</evidence>
<sequence>MFAGVLSAAAQQDTVRTQAPDNDAILRETINSASPYYYPTLFTRYLTGDTTLTDTDYRYLYYGFVWRPEYKPFETPAARDKILQILEADSLNEADYRRVIAYGNEVLKKEPFDPGAINFLIYAYGGIGDTLNERINYYRLQGVLNAIKSSGTGLSEESPWHIIYFSHVRDFLASENIICGKERVISRTVAYTPLLVKEKGVKGYYFDFGRIYWQRPDKEPEKRSSGWEFNGLPLKRRAAPSVEKVE</sequence>
<dbReference type="Pfam" id="PF16266">
    <property type="entry name" value="DUF4919"/>
    <property type="match status" value="1"/>
</dbReference>
<gene>
    <name evidence="1" type="ORF">H8S08_09880</name>
</gene>
<name>A0ABR7CNS7_9BACT</name>
<comment type="caution">
    <text evidence="1">The sequence shown here is derived from an EMBL/GenBank/DDBJ whole genome shotgun (WGS) entry which is preliminary data.</text>
</comment>